<dbReference type="Proteomes" id="UP000671960">
    <property type="component" value="Chromosome"/>
</dbReference>
<keyword evidence="2" id="KW-1185">Reference proteome</keyword>
<sequence length="118" mass="13753">MADKEILDKFGCAVMHMVRDRSIDRFEKIQLGTLKSQRAIELHNLLSDFDEKQKEVIKDLITECVDNTIFNFLFMFEEDEDEDKKILASDVNINEISDGLSGELFTEDGWINKFSKKK</sequence>
<organism evidence="1 2">
    <name type="scientific">Brenneria izadpanahii</name>
    <dbReference type="NCBI Taxonomy" id="2722756"/>
    <lineage>
        <taxon>Bacteria</taxon>
        <taxon>Pseudomonadati</taxon>
        <taxon>Pseudomonadota</taxon>
        <taxon>Gammaproteobacteria</taxon>
        <taxon>Enterobacterales</taxon>
        <taxon>Pectobacteriaceae</taxon>
        <taxon>Brenneria</taxon>
    </lineage>
</organism>
<accession>A0ABX7UTI3</accession>
<reference evidence="1 2" key="1">
    <citation type="submission" date="2020-03" db="EMBL/GenBank/DDBJ databases">
        <authorList>
            <person name="Bakhshi Ganjeh M."/>
        </authorList>
    </citation>
    <scope>NUCLEOTIDE SEQUENCE [LARGE SCALE GENOMIC DNA]</scope>
    <source>
        <strain evidence="2">Iran 50</strain>
    </source>
</reference>
<gene>
    <name evidence="1" type="ORF">HC231_08040</name>
</gene>
<proteinExistence type="predicted"/>
<evidence type="ECO:0000313" key="2">
    <source>
        <dbReference type="Proteomes" id="UP000671960"/>
    </source>
</evidence>
<dbReference type="RefSeq" id="WP_208230517.1">
    <property type="nucleotide sequence ID" value="NZ_CP050854.1"/>
</dbReference>
<name>A0ABX7UTI3_9GAMM</name>
<protein>
    <submittedName>
        <fullName evidence="1">Uncharacterized protein</fullName>
    </submittedName>
</protein>
<dbReference type="EMBL" id="CP050854">
    <property type="protein sequence ID" value="QTF07892.1"/>
    <property type="molecule type" value="Genomic_DNA"/>
</dbReference>
<evidence type="ECO:0000313" key="1">
    <source>
        <dbReference type="EMBL" id="QTF07892.1"/>
    </source>
</evidence>